<reference evidence="1 2" key="1">
    <citation type="submission" date="2020-09" db="EMBL/GenBank/DDBJ databases">
        <title>Biosynthesis of the nuclear factor of activated T cells inhibitor NFAT-133 and its congeners in Streptomyces pactum.</title>
        <authorList>
            <person name="Zhou W."/>
            <person name="Posri P."/>
            <person name="Abugrain M.E."/>
            <person name="Weisberg A.J."/>
            <person name="Chang J.H."/>
            <person name="Mahmud T."/>
        </authorList>
    </citation>
    <scope>NUCLEOTIDE SEQUENCE [LARGE SCALE GENOMIC DNA]</scope>
    <source>
        <strain evidence="1 2">ATCC 27456</strain>
    </source>
</reference>
<keyword evidence="2" id="KW-1185">Reference proteome</keyword>
<comment type="caution">
    <text evidence="1">The sequence shown here is derived from an EMBL/GenBank/DDBJ whole genome shotgun (WGS) entry which is preliminary data.</text>
</comment>
<dbReference type="Proteomes" id="UP000807371">
    <property type="component" value="Unassembled WGS sequence"/>
</dbReference>
<accession>A0ABS0NS59</accession>
<protein>
    <submittedName>
        <fullName evidence="1">Uncharacterized protein</fullName>
    </submittedName>
</protein>
<proteinExistence type="predicted"/>
<dbReference type="RefSeq" id="WP_197991093.1">
    <property type="nucleotide sequence ID" value="NZ_JACYXC010000001.1"/>
</dbReference>
<evidence type="ECO:0000313" key="1">
    <source>
        <dbReference type="EMBL" id="MBH5337864.1"/>
    </source>
</evidence>
<organism evidence="1 2">
    <name type="scientific">Streptomyces pactum</name>
    <dbReference type="NCBI Taxonomy" id="68249"/>
    <lineage>
        <taxon>Bacteria</taxon>
        <taxon>Bacillati</taxon>
        <taxon>Actinomycetota</taxon>
        <taxon>Actinomycetes</taxon>
        <taxon>Kitasatosporales</taxon>
        <taxon>Streptomycetaceae</taxon>
        <taxon>Streptomyces</taxon>
    </lineage>
</organism>
<evidence type="ECO:0000313" key="2">
    <source>
        <dbReference type="Proteomes" id="UP000807371"/>
    </source>
</evidence>
<dbReference type="EMBL" id="JACYXC010000001">
    <property type="protein sequence ID" value="MBH5337864.1"/>
    <property type="molecule type" value="Genomic_DNA"/>
</dbReference>
<sequence length="213" mass="22444">MEARYAAARTAWHSVEVDRLFPRTVRGAGAGPGGADRLWTRIAVAPDGDCRGAFDPLLDTALSPVGCERLLRATYTDETRTAVTTVGILVTRADQSGMRTLRKRFSEERLDRRSDLMPRTYPARGTEAAEFGDAQRASWDIRVLTDVPAVVYAVTGFADGRPVAEPQSAGEATADGANGAVALSGLGHDARGTAAAVVRAFREAVDPAAGGGS</sequence>
<gene>
    <name evidence="1" type="ORF">IHE55_25010</name>
</gene>
<name>A0ABS0NS59_9ACTN</name>